<dbReference type="CDD" id="cd00761">
    <property type="entry name" value="Glyco_tranf_GTA_type"/>
    <property type="match status" value="1"/>
</dbReference>
<protein>
    <submittedName>
        <fullName evidence="2">Glycosyltransferase involved in cell wall biosynthesis</fullName>
    </submittedName>
</protein>
<gene>
    <name evidence="2" type="ORF">J2S49_001784</name>
</gene>
<accession>A0ABT9NDW0</accession>
<dbReference type="SUPFAM" id="SSF53756">
    <property type="entry name" value="UDP-Glycosyltransferase/glycogen phosphorylase"/>
    <property type="match status" value="1"/>
</dbReference>
<name>A0ABT9NDW0_9ACTO</name>
<dbReference type="Proteomes" id="UP001235966">
    <property type="component" value="Unassembled WGS sequence"/>
</dbReference>
<dbReference type="Gene3D" id="3.40.50.2000">
    <property type="entry name" value="Glycogen Phosphorylase B"/>
    <property type="match status" value="1"/>
</dbReference>
<organism evidence="2 3">
    <name type="scientific">Arcanobacterium wilhelmae</name>
    <dbReference type="NCBI Taxonomy" id="1803177"/>
    <lineage>
        <taxon>Bacteria</taxon>
        <taxon>Bacillati</taxon>
        <taxon>Actinomycetota</taxon>
        <taxon>Actinomycetes</taxon>
        <taxon>Actinomycetales</taxon>
        <taxon>Actinomycetaceae</taxon>
        <taxon>Arcanobacterium</taxon>
    </lineage>
</organism>
<proteinExistence type="predicted"/>
<evidence type="ECO:0000313" key="3">
    <source>
        <dbReference type="Proteomes" id="UP001235966"/>
    </source>
</evidence>
<dbReference type="Gene3D" id="3.90.550.10">
    <property type="entry name" value="Spore Coat Polysaccharide Biosynthesis Protein SpsA, Chain A"/>
    <property type="match status" value="1"/>
</dbReference>
<feature type="domain" description="Glycosyltransferase 2-like" evidence="1">
    <location>
        <begin position="35"/>
        <end position="162"/>
    </location>
</feature>
<dbReference type="Pfam" id="PF00535">
    <property type="entry name" value="Glycos_transf_2"/>
    <property type="match status" value="1"/>
</dbReference>
<dbReference type="InterPro" id="IPR001173">
    <property type="entry name" value="Glyco_trans_2-like"/>
</dbReference>
<keyword evidence="3" id="KW-1185">Reference proteome</keyword>
<evidence type="ECO:0000313" key="2">
    <source>
        <dbReference type="EMBL" id="MDP9801708.1"/>
    </source>
</evidence>
<evidence type="ECO:0000259" key="1">
    <source>
        <dbReference type="Pfam" id="PF00535"/>
    </source>
</evidence>
<dbReference type="SUPFAM" id="SSF53448">
    <property type="entry name" value="Nucleotide-diphospho-sugar transferases"/>
    <property type="match status" value="1"/>
</dbReference>
<dbReference type="InterPro" id="IPR050834">
    <property type="entry name" value="Glycosyltransf_2"/>
</dbReference>
<sequence>MVLNTDSTLRALGRIHRTQRVSTPSGLSPLAAGVTVIVPAYKSREYLPALLDSLAAQTLATDLFEVIVVLNGPDDGAADLLVAEHRFELRWYRSAHAGAGTARNLGIRLAQRSYCVFLDVDDTLEPDYLTNAWAAAEPGTVVVNPILDVTPDGTVNASNALNRQITALRGGEIADYPWLLSFNACKLVPTPILQTLRFDESLRSGEDVVFWAGLLAYPHLKVVPARPDNAAYRRLLAADSVSRKEESFDFNVVQRLEVIAAVQRLELGPTVAGPIASRVGAQMSFVRNYMAGHPNEMDELEAAVIRAGVERFAWSDLERPPATQLVFSYCFPPFSDTAGVIAAKVVADRRQYSDVIANDMSSRRRTDHSLDLLASRWIKRAEFLDTPTAFGNWNEIAQYAAGACERGEIWHSGHAYDCIYSRALWPGSHLAAALFKARHPQVEWVAEFSDPLRTDAEGNVRPGKVSDDDVAREVRRACPALNGEDNLFGFIERAAFELADRVIVTNENQLAYMLSFYSPDDAARFARKVEVRPHPAPHPALFDTPTRNLQLSPETINVGYFGSVYANRGFSDVFGALAGSDERIHLHIFTNTFDALKAQVKELGIAHRVHLHPYLPYVEFVGACRQFDVLLATDALAPASMTLNPFLPSKVSDYRASGTPIWAIVQPGSPLSKLDAHYTSTIGDLVSFERALADIATKAPQ</sequence>
<comment type="caution">
    <text evidence="2">The sequence shown here is derived from an EMBL/GenBank/DDBJ whole genome shotgun (WGS) entry which is preliminary data.</text>
</comment>
<dbReference type="PANTHER" id="PTHR43685:SF2">
    <property type="entry name" value="GLYCOSYLTRANSFERASE 2-LIKE DOMAIN-CONTAINING PROTEIN"/>
    <property type="match status" value="1"/>
</dbReference>
<reference evidence="2 3" key="1">
    <citation type="submission" date="2023-07" db="EMBL/GenBank/DDBJ databases">
        <title>Sequencing the genomes of 1000 actinobacteria strains.</title>
        <authorList>
            <person name="Klenk H.-P."/>
        </authorList>
    </citation>
    <scope>NUCLEOTIDE SEQUENCE [LARGE SCALE GENOMIC DNA]</scope>
    <source>
        <strain evidence="2 3">DSM 102162</strain>
    </source>
</reference>
<dbReference type="RefSeq" id="WP_278059988.1">
    <property type="nucleotide sequence ID" value="NZ_CP121247.1"/>
</dbReference>
<dbReference type="InterPro" id="IPR029044">
    <property type="entry name" value="Nucleotide-diphossugar_trans"/>
</dbReference>
<dbReference type="PANTHER" id="PTHR43685">
    <property type="entry name" value="GLYCOSYLTRANSFERASE"/>
    <property type="match status" value="1"/>
</dbReference>
<dbReference type="EMBL" id="JAUSQW010000001">
    <property type="protein sequence ID" value="MDP9801708.1"/>
    <property type="molecule type" value="Genomic_DNA"/>
</dbReference>